<sequence length="174" mass="18305">MTTDPTVVAEPPRRRAKHRLLQSLVALSMVVGAVGTTAGTASAAQTCTGATDANLCLWIDGVGNGNFRVHVGIDVHISRADAQEYIDDAGDPFTVWIRGNDNGPNEFLFSLPMTAIGASDESGLSGDFELVVPATSLNEDSGTDEIVAVVTLTDTDTNTVTKNFVSNQLVGNWP</sequence>
<protein>
    <submittedName>
        <fullName evidence="2">Uncharacterized protein</fullName>
    </submittedName>
</protein>
<evidence type="ECO:0000313" key="3">
    <source>
        <dbReference type="Proteomes" id="UP000239494"/>
    </source>
</evidence>
<dbReference type="EMBL" id="PVTF01000002">
    <property type="protein sequence ID" value="PRY44787.1"/>
    <property type="molecule type" value="Genomic_DNA"/>
</dbReference>
<dbReference type="AlphaFoldDB" id="A0A2T0TGH2"/>
<proteinExistence type="predicted"/>
<organism evidence="2 3">
    <name type="scientific">Umezawaea tangerina</name>
    <dbReference type="NCBI Taxonomy" id="84725"/>
    <lineage>
        <taxon>Bacteria</taxon>
        <taxon>Bacillati</taxon>
        <taxon>Actinomycetota</taxon>
        <taxon>Actinomycetes</taxon>
        <taxon>Pseudonocardiales</taxon>
        <taxon>Pseudonocardiaceae</taxon>
        <taxon>Umezawaea</taxon>
    </lineage>
</organism>
<feature type="signal peptide" evidence="1">
    <location>
        <begin position="1"/>
        <end position="43"/>
    </location>
</feature>
<gene>
    <name evidence="2" type="ORF">CLV43_102352</name>
</gene>
<keyword evidence="3" id="KW-1185">Reference proteome</keyword>
<dbReference type="RefSeq" id="WP_146174682.1">
    <property type="nucleotide sequence ID" value="NZ_PVTF01000002.1"/>
</dbReference>
<evidence type="ECO:0000313" key="2">
    <source>
        <dbReference type="EMBL" id="PRY44787.1"/>
    </source>
</evidence>
<evidence type="ECO:0000256" key="1">
    <source>
        <dbReference type="SAM" id="SignalP"/>
    </source>
</evidence>
<name>A0A2T0TGH2_9PSEU</name>
<dbReference type="OrthoDB" id="3697062at2"/>
<keyword evidence="1" id="KW-0732">Signal</keyword>
<dbReference type="Proteomes" id="UP000239494">
    <property type="component" value="Unassembled WGS sequence"/>
</dbReference>
<comment type="caution">
    <text evidence="2">The sequence shown here is derived from an EMBL/GenBank/DDBJ whole genome shotgun (WGS) entry which is preliminary data.</text>
</comment>
<accession>A0A2T0TGH2</accession>
<reference evidence="2 3" key="1">
    <citation type="submission" date="2018-03" db="EMBL/GenBank/DDBJ databases">
        <title>Genomic Encyclopedia of Archaeal and Bacterial Type Strains, Phase II (KMG-II): from individual species to whole genera.</title>
        <authorList>
            <person name="Goeker M."/>
        </authorList>
    </citation>
    <scope>NUCLEOTIDE SEQUENCE [LARGE SCALE GENOMIC DNA]</scope>
    <source>
        <strain evidence="2 3">DSM 44720</strain>
    </source>
</reference>
<feature type="chain" id="PRO_5015617053" evidence="1">
    <location>
        <begin position="44"/>
        <end position="174"/>
    </location>
</feature>